<dbReference type="EMBL" id="JAEAOA010002360">
    <property type="protein sequence ID" value="KAK3589600.1"/>
    <property type="molecule type" value="Genomic_DNA"/>
</dbReference>
<dbReference type="Gene3D" id="1.20.1070.10">
    <property type="entry name" value="Rhodopsin 7-helix transmembrane proteins"/>
    <property type="match status" value="1"/>
</dbReference>
<dbReference type="InterPro" id="IPR053231">
    <property type="entry name" value="GPCR_LN-TM7"/>
</dbReference>
<dbReference type="Proteomes" id="UP001195483">
    <property type="component" value="Unassembled WGS sequence"/>
</dbReference>
<reference evidence="2" key="1">
    <citation type="journal article" date="2021" name="Genome Biol. Evol.">
        <title>A High-Quality Reference Genome for a Parasitic Bivalve with Doubly Uniparental Inheritance (Bivalvia: Unionida).</title>
        <authorList>
            <person name="Smith C.H."/>
        </authorList>
    </citation>
    <scope>NUCLEOTIDE SEQUENCE</scope>
    <source>
        <strain evidence="2">CHS0354</strain>
    </source>
</reference>
<evidence type="ECO:0000313" key="2">
    <source>
        <dbReference type="EMBL" id="KAK3589600.1"/>
    </source>
</evidence>
<comment type="caution">
    <text evidence="2">The sequence shown here is derived from an EMBL/GenBank/DDBJ whole genome shotgun (WGS) entry which is preliminary data.</text>
</comment>
<keyword evidence="1" id="KW-0812">Transmembrane</keyword>
<dbReference type="AlphaFoldDB" id="A0AAE0SE02"/>
<dbReference type="PROSITE" id="PS51257">
    <property type="entry name" value="PROKAR_LIPOPROTEIN"/>
    <property type="match status" value="1"/>
</dbReference>
<organism evidence="2 3">
    <name type="scientific">Potamilus streckersoni</name>
    <dbReference type="NCBI Taxonomy" id="2493646"/>
    <lineage>
        <taxon>Eukaryota</taxon>
        <taxon>Metazoa</taxon>
        <taxon>Spiralia</taxon>
        <taxon>Lophotrochozoa</taxon>
        <taxon>Mollusca</taxon>
        <taxon>Bivalvia</taxon>
        <taxon>Autobranchia</taxon>
        <taxon>Heteroconchia</taxon>
        <taxon>Palaeoheterodonta</taxon>
        <taxon>Unionida</taxon>
        <taxon>Unionoidea</taxon>
        <taxon>Unionidae</taxon>
        <taxon>Ambleminae</taxon>
        <taxon>Lampsilini</taxon>
        <taxon>Potamilus</taxon>
    </lineage>
</organism>
<evidence type="ECO:0000313" key="3">
    <source>
        <dbReference type="Proteomes" id="UP001195483"/>
    </source>
</evidence>
<feature type="transmembrane region" description="Helical" evidence="1">
    <location>
        <begin position="1087"/>
        <end position="1111"/>
    </location>
</feature>
<reference evidence="2" key="3">
    <citation type="submission" date="2023-05" db="EMBL/GenBank/DDBJ databases">
        <authorList>
            <person name="Smith C.H."/>
        </authorList>
    </citation>
    <scope>NUCLEOTIDE SEQUENCE</scope>
    <source>
        <strain evidence="2">CHS0354</strain>
        <tissue evidence="2">Mantle</tissue>
    </source>
</reference>
<keyword evidence="3" id="KW-1185">Reference proteome</keyword>
<keyword evidence="1" id="KW-1133">Transmembrane helix</keyword>
<protein>
    <submittedName>
        <fullName evidence="2">Uncharacterized protein</fullName>
    </submittedName>
</protein>
<dbReference type="PANTHER" id="PTHR45902:SF4">
    <property type="entry name" value="G-PROTEIN COUPLED RECEPTORS FAMILY 2 PROFILE 2 DOMAIN-CONTAINING PROTEIN"/>
    <property type="match status" value="1"/>
</dbReference>
<name>A0AAE0SE02_9BIVA</name>
<evidence type="ECO:0000256" key="1">
    <source>
        <dbReference type="SAM" id="Phobius"/>
    </source>
</evidence>
<accession>A0AAE0SE02</accession>
<sequence>MDDTREVKGTIETMGIMGILAKILVFIVLMLAASCTHDTWDFYNDVRQQRVDRSKLIADTVLLCGTHSICNQSAIPFPVLSETEQEIFNCAPCKCDVDCWSRGDCCIDLPYLYFTSSCQSTQLIFNGSNVQISSEFSFEMIASCPETDPEIEMKEDCDGFINDGSFLDYDLHAPVTSVITHITYRNKYCASCHGDHDFIRWDRFAECETTFDVNTISTINEFKHALSYYNCSLVHVFPSSPPHIPNKKCVSNYDNHVISTCNKTGLWTDYDPSIEWACINFKPNGVIFKDFRNIFCYMCNPSIATVHHNVIVDRCNMTGEWKLYDKSLEDGCLNLPSIQRLRPYKNSYCMLCNGREPFSYFLTSRIGNLDFDITTLSNGSIALITFSETSLLNLLGNSETDLVKGMYDFDIGVKTAKSDSDNRKYQNNISPSISVTDNVLSKIRLICGENSVCISNDPGRYSNYTDISHTEVYSTFSESPCDLCDCSENCIYDKTCCVDLILNENPYDCISSEIFSSARDQDRTNDLGILAISTCKNISQPAFIRDMCHQQPFSNLISSLPGIIDGSVIFKNIFCSYCHDFKDNFQPLDITITCSILMEPTMFMFFSSLLRTTLERKCNVRVVATSHDICRAQTLMVSKCNITGEWKNYDQNIENMCEREEQFSVWGLNPLVFEKKYKNIFCFMCNPEISTESVIRHCNVTGNWKVYDPVTEQACEQAPEHIVWYPYKNWFCSRCNEEMYNVKDNTSMTEPGSYFGTVFSPTYRYLFSFKLPSSIDLRKEEIDCSDGIYDSYKMACSKVYCPAGRHLKNGRCVVLLEETKNLRYSITFPLLCISDQVTYAGGLQDLLQNISSTIMNKLLSLESELEIKYSNTWTYKACEEGEMSRHKTIINQFPTIFFHANISIRYTRNRTALERALLGFRKTNFQLQYYGMNLTFRTMQFTMMNESNNTHPCRHTYITKLKKKEKRLEYRLVSDMMACVMVELSKNEYVYKNQTETIMVNNINHIFKRHDFEFQTDGSIRVCRDHINQGTLNHRINISHAFSYQIRSSPSIPSNSRNKRNFCMYVKLSTIAGIAWLFQIIDGLLELSVFSFFVTFANALQGMFIFVSYICNRRVWKLYMDNCCSSKKPKKHQNRVTYDPTQLRNKQTYL</sequence>
<feature type="transmembrane region" description="Helical" evidence="1">
    <location>
        <begin position="12"/>
        <end position="33"/>
    </location>
</feature>
<keyword evidence="1" id="KW-0472">Membrane</keyword>
<gene>
    <name evidence="2" type="ORF">CHS0354_043061</name>
</gene>
<proteinExistence type="predicted"/>
<dbReference type="PANTHER" id="PTHR45902">
    <property type="entry name" value="LATROPHILIN RECEPTOR-LIKE PROTEIN A"/>
    <property type="match status" value="1"/>
</dbReference>
<reference evidence="2" key="2">
    <citation type="journal article" date="2021" name="Genome Biol. Evol.">
        <title>Developing a high-quality reference genome for a parasitic bivalve with doubly uniparental inheritance (Bivalvia: Unionida).</title>
        <authorList>
            <person name="Smith C.H."/>
        </authorList>
    </citation>
    <scope>NUCLEOTIDE SEQUENCE</scope>
    <source>
        <strain evidence="2">CHS0354</strain>
        <tissue evidence="2">Mantle</tissue>
    </source>
</reference>